<comment type="caution">
    <text evidence="2">The sequence shown here is derived from an EMBL/GenBank/DDBJ whole genome shotgun (WGS) entry which is preliminary data.</text>
</comment>
<dbReference type="EMBL" id="CAJVPV010050049">
    <property type="protein sequence ID" value="CAG8777153.1"/>
    <property type="molecule type" value="Genomic_DNA"/>
</dbReference>
<feature type="non-terminal residue" evidence="2">
    <location>
        <position position="1"/>
    </location>
</feature>
<name>A0A9N9JI26_9GLOM</name>
<sequence length="89" mass="10409">EKDKQCLTTPESQNHGQIIRRHGNPYQEPIENGHKYLNHHHPAQVLTNEEDRKKPANQSFLDSLHDKIIMGQDLPTYVQAEYLDLRKNP</sequence>
<keyword evidence="3" id="KW-1185">Reference proteome</keyword>
<accession>A0A9N9JI26</accession>
<reference evidence="2" key="1">
    <citation type="submission" date="2021-06" db="EMBL/GenBank/DDBJ databases">
        <authorList>
            <person name="Kallberg Y."/>
            <person name="Tangrot J."/>
            <person name="Rosling A."/>
        </authorList>
    </citation>
    <scope>NUCLEOTIDE SEQUENCE</scope>
    <source>
        <strain evidence="2">CL551</strain>
    </source>
</reference>
<gene>
    <name evidence="2" type="ORF">AMORRO_LOCUS17016</name>
</gene>
<evidence type="ECO:0000313" key="3">
    <source>
        <dbReference type="Proteomes" id="UP000789342"/>
    </source>
</evidence>
<proteinExistence type="predicted"/>
<protein>
    <submittedName>
        <fullName evidence="2">17878_t:CDS:1</fullName>
    </submittedName>
</protein>
<organism evidence="2 3">
    <name type="scientific">Acaulospora morrowiae</name>
    <dbReference type="NCBI Taxonomy" id="94023"/>
    <lineage>
        <taxon>Eukaryota</taxon>
        <taxon>Fungi</taxon>
        <taxon>Fungi incertae sedis</taxon>
        <taxon>Mucoromycota</taxon>
        <taxon>Glomeromycotina</taxon>
        <taxon>Glomeromycetes</taxon>
        <taxon>Diversisporales</taxon>
        <taxon>Acaulosporaceae</taxon>
        <taxon>Acaulospora</taxon>
    </lineage>
</organism>
<dbReference type="Proteomes" id="UP000789342">
    <property type="component" value="Unassembled WGS sequence"/>
</dbReference>
<evidence type="ECO:0000313" key="2">
    <source>
        <dbReference type="EMBL" id="CAG8777153.1"/>
    </source>
</evidence>
<evidence type="ECO:0000256" key="1">
    <source>
        <dbReference type="SAM" id="MobiDB-lite"/>
    </source>
</evidence>
<dbReference type="AlphaFoldDB" id="A0A9N9JI26"/>
<feature type="region of interest" description="Disordered" evidence="1">
    <location>
        <begin position="1"/>
        <end position="34"/>
    </location>
</feature>
<feature type="compositionally biased region" description="Polar residues" evidence="1">
    <location>
        <begin position="1"/>
        <end position="16"/>
    </location>
</feature>